<dbReference type="InterPro" id="IPR001645">
    <property type="entry name" value="Folylpolyglutamate_synth"/>
</dbReference>
<evidence type="ECO:0000313" key="6">
    <source>
        <dbReference type="EMBL" id="QPT53529.1"/>
    </source>
</evidence>
<evidence type="ECO:0008006" key="9">
    <source>
        <dbReference type="Google" id="ProtNLM"/>
    </source>
</evidence>
<evidence type="ECO:0000256" key="2">
    <source>
        <dbReference type="ARBA" id="ARBA00022598"/>
    </source>
</evidence>
<dbReference type="GO" id="GO:0005737">
    <property type="term" value="C:cytoplasm"/>
    <property type="evidence" value="ECO:0007669"/>
    <property type="project" value="TreeGrafter"/>
</dbReference>
<dbReference type="KEGG" id="rkr:I6G21_09795"/>
<dbReference type="Gene3D" id="3.40.1190.10">
    <property type="entry name" value="Mur-like, catalytic domain"/>
    <property type="match status" value="1"/>
</dbReference>
<evidence type="ECO:0000313" key="8">
    <source>
        <dbReference type="Proteomes" id="UP000594975"/>
    </source>
</evidence>
<dbReference type="EMBL" id="CP065738">
    <property type="protein sequence ID" value="QPT53529.1"/>
    <property type="molecule type" value="Genomic_DNA"/>
</dbReference>
<keyword evidence="4" id="KW-0067">ATP-binding</keyword>
<dbReference type="EMBL" id="LJBJ02000010">
    <property type="protein sequence ID" value="OAX51874.1"/>
    <property type="molecule type" value="Genomic_DNA"/>
</dbReference>
<dbReference type="Proteomes" id="UP000594975">
    <property type="component" value="Chromosome"/>
</dbReference>
<accession>A0A199NS05</accession>
<protein>
    <recommendedName>
        <fullName evidence="9">Folylpolyglutamate synthase</fullName>
    </recommendedName>
</protein>
<comment type="similarity">
    <text evidence="1">Belongs to the folylpolyglutamate synthase family.</text>
</comment>
<dbReference type="RefSeq" id="WP_064725382.1">
    <property type="nucleotide sequence ID" value="NZ_CP065738.1"/>
</dbReference>
<reference evidence="7" key="1">
    <citation type="submission" date="2016-04" db="EMBL/GenBank/DDBJ databases">
        <authorList>
            <person name="Waterworth S."/>
            <person name="Matcher G."/>
        </authorList>
    </citation>
    <scope>NUCLEOTIDE SEQUENCE [LARGE SCALE GENOMIC DNA]</scope>
    <source>
        <strain evidence="7">RuSp02-3</strain>
    </source>
</reference>
<evidence type="ECO:0000313" key="5">
    <source>
        <dbReference type="EMBL" id="OAX51874.1"/>
    </source>
</evidence>
<dbReference type="PANTHER" id="PTHR11136:SF0">
    <property type="entry name" value="DIHYDROFOLATE SYNTHETASE-RELATED"/>
    <property type="match status" value="1"/>
</dbReference>
<reference evidence="6 8" key="4">
    <citation type="submission" date="2020-12" db="EMBL/GenBank/DDBJ databases">
        <title>FDA dAtabase for Regulatory Grade micrObial Sequences (FDA-ARGOS): Supporting development and validation of Infectious Disease Dx tests.</title>
        <authorList>
            <person name="Sproer C."/>
            <person name="Gronow S."/>
            <person name="Severitt S."/>
            <person name="Schroder I."/>
            <person name="Tallon L."/>
            <person name="Sadzewicz L."/>
            <person name="Zhao X."/>
            <person name="Boylan J."/>
            <person name="Ott S."/>
            <person name="Bowen H."/>
            <person name="Vavikolanu K."/>
            <person name="Mehta A."/>
            <person name="Aluvathingal J."/>
            <person name="Nadendla S."/>
            <person name="Lowell S."/>
            <person name="Myers T."/>
            <person name="Yan Y."/>
            <person name="Sichtig H."/>
        </authorList>
    </citation>
    <scope>NUCLEOTIDE SEQUENCE [LARGE SCALE GENOMIC DNA]</scope>
    <source>
        <strain evidence="6 8">FDAARGOS_864</strain>
    </source>
</reference>
<evidence type="ECO:0000313" key="7">
    <source>
        <dbReference type="Proteomes" id="UP000053171"/>
    </source>
</evidence>
<organism evidence="5 7">
    <name type="scientific">Rothia kristinae</name>
    <dbReference type="NCBI Taxonomy" id="37923"/>
    <lineage>
        <taxon>Bacteria</taxon>
        <taxon>Bacillati</taxon>
        <taxon>Actinomycetota</taxon>
        <taxon>Actinomycetes</taxon>
        <taxon>Micrococcales</taxon>
        <taxon>Micrococcaceae</taxon>
        <taxon>Rothia</taxon>
    </lineage>
</organism>
<dbReference type="GO" id="GO:0008841">
    <property type="term" value="F:dihydrofolate synthase activity"/>
    <property type="evidence" value="ECO:0007669"/>
    <property type="project" value="TreeGrafter"/>
</dbReference>
<name>A0A199NS05_9MICC</name>
<dbReference type="InterPro" id="IPR036565">
    <property type="entry name" value="Mur-like_cat_sf"/>
</dbReference>
<reference evidence="5" key="2">
    <citation type="submission" date="2016-04" db="EMBL/GenBank/DDBJ databases">
        <authorList>
            <person name="Evans L.H."/>
            <person name="Alamgir A."/>
            <person name="Owens N."/>
            <person name="Weber N.D."/>
            <person name="Virtaneva K."/>
            <person name="Barbian K."/>
            <person name="Babar A."/>
            <person name="Rosenke K."/>
        </authorList>
    </citation>
    <scope>NUCLEOTIDE SEQUENCE [LARGE SCALE GENOMIC DNA]</scope>
    <source>
        <strain evidence="5">RUTW2-3</strain>
    </source>
</reference>
<dbReference type="GO" id="GO:0005524">
    <property type="term" value="F:ATP binding"/>
    <property type="evidence" value="ECO:0007669"/>
    <property type="project" value="UniProtKB-KW"/>
</dbReference>
<dbReference type="PANTHER" id="PTHR11136">
    <property type="entry name" value="FOLYLPOLYGLUTAMATE SYNTHASE-RELATED"/>
    <property type="match status" value="1"/>
</dbReference>
<reference evidence="5 7" key="3">
    <citation type="submission" date="2016-06" db="EMBL/GenBank/DDBJ databases">
        <title>Identification of putative biosynthetic pathways for the production of bioactive secondary metabolites by the marine actinomycete Kocuria kristinae RUTW2-3.</title>
        <authorList>
            <person name="Waterworth S.C."/>
            <person name="Walmsley T.A."/>
            <person name="Matongo T."/>
            <person name="Davies-Coleman M.T."/>
            <person name="Dorrington R.A."/>
        </authorList>
    </citation>
    <scope>NUCLEOTIDE SEQUENCE [LARGE SCALE GENOMIC DNA]</scope>
    <source>
        <strain evidence="7">RuSp02-3</strain>
        <strain evidence="5">RUTW2-3</strain>
    </source>
</reference>
<sequence length="419" mass="43857">MSATDEGLRALESRTVFAGWAARPADAVRDVAAAGRVLTGLLRGADPAPSVVVTGSKGKGQTAAEIAWRLQACGLRVGLVSSPGIISNRDRFVLDGKVLPAAAYRDGLDHLAAVLPEATPAPGAYLAPTDLFTVLGHAMLRAAGAQVVVHEAGMGGAHDAVSLFDPVAVALTRILPEHLDVFGPSLMHVAQEKIGLVHGPAPVASVPQAPGPDRLLRRTCARHAAPLVVVPAGDFLVENERVALAAARAAARALGVDEPPEGFGSSPVRRPGRGSAHRLPDGCLLVVDAGIDAAGAAHALEAARAVSDAGRVQRVWWSVPMTKDWRAIADLLDDRGVEHAFVDLGRDGHLDYRLPGELTERVPVIGLAQLLERIRPGRDAASDPTRVELALGTISFGTAVLRQLGVQVRRLWSLETPRG</sequence>
<dbReference type="GeneID" id="61263687"/>
<dbReference type="Proteomes" id="UP000053171">
    <property type="component" value="Unassembled WGS sequence"/>
</dbReference>
<proteinExistence type="inferred from homology"/>
<gene>
    <name evidence="5" type="ORF">AN277_0205945</name>
    <name evidence="6" type="ORF">I6G21_09795</name>
</gene>
<keyword evidence="7" id="KW-1185">Reference proteome</keyword>
<keyword evidence="3" id="KW-0547">Nucleotide-binding</keyword>
<dbReference type="AlphaFoldDB" id="A0A199NS05"/>
<dbReference type="GO" id="GO:0004326">
    <property type="term" value="F:tetrahydrofolylpolyglutamate synthase activity"/>
    <property type="evidence" value="ECO:0007669"/>
    <property type="project" value="InterPro"/>
</dbReference>
<evidence type="ECO:0000256" key="1">
    <source>
        <dbReference type="ARBA" id="ARBA00008276"/>
    </source>
</evidence>
<evidence type="ECO:0000256" key="3">
    <source>
        <dbReference type="ARBA" id="ARBA00022741"/>
    </source>
</evidence>
<evidence type="ECO:0000256" key="4">
    <source>
        <dbReference type="ARBA" id="ARBA00022840"/>
    </source>
</evidence>
<keyword evidence="2" id="KW-0436">Ligase</keyword>
<dbReference type="SUPFAM" id="SSF53623">
    <property type="entry name" value="MurD-like peptide ligases, catalytic domain"/>
    <property type="match status" value="1"/>
</dbReference>